<dbReference type="AlphaFoldDB" id="A0A0B2DE35"/>
<dbReference type="PANTHER" id="PTHR42988">
    <property type="entry name" value="PHOSPHOHYDROLASE"/>
    <property type="match status" value="1"/>
</dbReference>
<keyword evidence="8" id="KW-1185">Reference proteome</keyword>
<dbReference type="InterPro" id="IPR004843">
    <property type="entry name" value="Calcineurin-like_PHP"/>
</dbReference>
<dbReference type="Proteomes" id="UP000186079">
    <property type="component" value="Unassembled WGS sequence"/>
</dbReference>
<evidence type="ECO:0000256" key="3">
    <source>
        <dbReference type="ARBA" id="ARBA00023004"/>
    </source>
</evidence>
<gene>
    <name evidence="6" type="ORF">PT85_10365</name>
    <name evidence="7" type="ORF">SAMN05421672_11127</name>
</gene>
<accession>A0A0B3BJE4</accession>
<dbReference type="EMBL" id="JTAK01000004">
    <property type="protein sequence ID" value="KHO64593.1"/>
    <property type="molecule type" value="Genomic_DNA"/>
</dbReference>
<dbReference type="PATRIC" id="fig|706570.3.peg.96"/>
<comment type="similarity">
    <text evidence="4">Belongs to the cyclic nucleotide phosphodiesterase class-III family.</text>
</comment>
<organism evidence="6 8">
    <name type="scientific">Pseudomonas flexibilis</name>
    <dbReference type="NCBI Taxonomy" id="706570"/>
    <lineage>
        <taxon>Bacteria</taxon>
        <taxon>Pseudomonadati</taxon>
        <taxon>Pseudomonadota</taxon>
        <taxon>Gammaproteobacteria</taxon>
        <taxon>Pseudomonadales</taxon>
        <taxon>Pseudomonadaceae</taxon>
        <taxon>Pseudomonas</taxon>
    </lineage>
</organism>
<dbReference type="Pfam" id="PF00149">
    <property type="entry name" value="Metallophos"/>
    <property type="match status" value="1"/>
</dbReference>
<keyword evidence="2" id="KW-0378">Hydrolase</keyword>
<evidence type="ECO:0000313" key="8">
    <source>
        <dbReference type="Proteomes" id="UP000030980"/>
    </source>
</evidence>
<dbReference type="GO" id="GO:0004112">
    <property type="term" value="F:cyclic-nucleotide phosphodiesterase activity"/>
    <property type="evidence" value="ECO:0007669"/>
    <property type="project" value="InterPro"/>
</dbReference>
<keyword evidence="3" id="KW-0408">Iron</keyword>
<dbReference type="Gene3D" id="3.60.21.10">
    <property type="match status" value="1"/>
</dbReference>
<feature type="domain" description="Calcineurin-like phosphoesterase" evidence="5">
    <location>
        <begin position="15"/>
        <end position="202"/>
    </location>
</feature>
<accession>A0A0B2DE35</accession>
<dbReference type="OrthoDB" id="9784378at2"/>
<evidence type="ECO:0000313" key="7">
    <source>
        <dbReference type="EMBL" id="SIQ87246.1"/>
    </source>
</evidence>
<dbReference type="PANTHER" id="PTHR42988:SF2">
    <property type="entry name" value="CYCLIC NUCLEOTIDE PHOSPHODIESTERASE CBUA0032-RELATED"/>
    <property type="match status" value="1"/>
</dbReference>
<evidence type="ECO:0000256" key="1">
    <source>
        <dbReference type="ARBA" id="ARBA00022723"/>
    </source>
</evidence>
<name>A0A0B2DE35_9PSED</name>
<dbReference type="STRING" id="706570.PT85_10365"/>
<evidence type="ECO:0000313" key="9">
    <source>
        <dbReference type="Proteomes" id="UP000186079"/>
    </source>
</evidence>
<dbReference type="Proteomes" id="UP000030980">
    <property type="component" value="Unassembled WGS sequence"/>
</dbReference>
<dbReference type="InterPro" id="IPR029052">
    <property type="entry name" value="Metallo-depent_PP-like"/>
</dbReference>
<proteinExistence type="inferred from homology"/>
<evidence type="ECO:0000313" key="6">
    <source>
        <dbReference type="EMBL" id="KHO64593.1"/>
    </source>
</evidence>
<dbReference type="RefSeq" id="WP_039559262.1">
    <property type="nucleotide sequence ID" value="NZ_FMUP01000002.1"/>
</dbReference>
<evidence type="ECO:0000256" key="2">
    <source>
        <dbReference type="ARBA" id="ARBA00022801"/>
    </source>
</evidence>
<dbReference type="EMBL" id="FTMC01000011">
    <property type="protein sequence ID" value="SIQ87246.1"/>
    <property type="molecule type" value="Genomic_DNA"/>
</dbReference>
<dbReference type="SUPFAM" id="SSF56300">
    <property type="entry name" value="Metallo-dependent phosphatases"/>
    <property type="match status" value="1"/>
</dbReference>
<evidence type="ECO:0000259" key="5">
    <source>
        <dbReference type="Pfam" id="PF00149"/>
    </source>
</evidence>
<reference evidence="7 9" key="2">
    <citation type="submission" date="2017-01" db="EMBL/GenBank/DDBJ databases">
        <authorList>
            <person name="Mah S.A."/>
            <person name="Swanson W.J."/>
            <person name="Moy G.W."/>
            <person name="Vacquier V.D."/>
        </authorList>
    </citation>
    <scope>NUCLEOTIDE SEQUENCE [LARGE SCALE GENOMIC DNA]</scope>
    <source>
        <strain evidence="7 9">ATCC 29606</strain>
    </source>
</reference>
<dbReference type="NCBIfam" id="NF008359">
    <property type="entry name" value="PRK11148.1"/>
    <property type="match status" value="1"/>
</dbReference>
<dbReference type="InterPro" id="IPR026575">
    <property type="entry name" value="GpdQ/CpdA-like"/>
</dbReference>
<reference evidence="6 8" key="1">
    <citation type="submission" date="2014-11" db="EMBL/GenBank/DDBJ databases">
        <title>Genome sequence of Pseudomonas tuomuerensis JCM 14085.</title>
        <authorList>
            <person name="Shin S.-K."/>
            <person name="Yi H."/>
        </authorList>
    </citation>
    <scope>NUCLEOTIDE SEQUENCE [LARGE SCALE GENOMIC DNA]</scope>
    <source>
        <strain evidence="6 8">JCM 14085</strain>
    </source>
</reference>
<sequence length="271" mass="29544">MPSLTDSTPDAPVSLVQLTDSHLFADPSGRLLGMNTAESLARVIDRVLDEQPHIDLLLATGDLSQDGSGASYQAFLQMTARIPAPLRAFPGNHDLHDPLRGIAGDSPLLEPVVDCGAWRIVLLDTAVPDAVHGHLCDNQLDLLARALDEQPQRPALICLHHHPVPIGCAWMDRIGLDNAEALFAVLDSRPQVRALLWGHVHQEFDSMRSGVRLLGSPSTCVQFAPGSDHFKVGDQSPGYRWLRLHPDGELETGVSRVEGIAFDIDYNVRGY</sequence>
<protein>
    <submittedName>
        <fullName evidence="7">Icc protein</fullName>
    </submittedName>
    <submittedName>
        <fullName evidence="6">Serine/threonine protein phosphatase</fullName>
    </submittedName>
</protein>
<dbReference type="InterPro" id="IPR050884">
    <property type="entry name" value="CNP_phosphodiesterase-III"/>
</dbReference>
<dbReference type="CDD" id="cd07402">
    <property type="entry name" value="MPP_GpdQ"/>
    <property type="match status" value="1"/>
</dbReference>
<evidence type="ECO:0000256" key="4">
    <source>
        <dbReference type="ARBA" id="ARBA00025742"/>
    </source>
</evidence>
<dbReference type="GO" id="GO:0046872">
    <property type="term" value="F:metal ion binding"/>
    <property type="evidence" value="ECO:0007669"/>
    <property type="project" value="UniProtKB-KW"/>
</dbReference>
<keyword evidence="1" id="KW-0479">Metal-binding</keyword>